<comment type="subcellular location">
    <subcellularLocation>
        <location evidence="1">Membrane</location>
        <topology evidence="1">Multi-pass membrane protein</topology>
    </subcellularLocation>
</comment>
<keyword evidence="4 7" id="KW-1133">Transmembrane helix</keyword>
<feature type="transmembrane region" description="Helical" evidence="7">
    <location>
        <begin position="345"/>
        <end position="366"/>
    </location>
</feature>
<dbReference type="Proteomes" id="UP000821866">
    <property type="component" value="Chromosome 7"/>
</dbReference>
<dbReference type="Pfam" id="PF07690">
    <property type="entry name" value="MFS_1"/>
    <property type="match status" value="2"/>
</dbReference>
<evidence type="ECO:0000256" key="6">
    <source>
        <dbReference type="SAM" id="MobiDB-lite"/>
    </source>
</evidence>
<dbReference type="InterPro" id="IPR011701">
    <property type="entry name" value="MFS"/>
</dbReference>
<evidence type="ECO:0000256" key="1">
    <source>
        <dbReference type="ARBA" id="ARBA00004141"/>
    </source>
</evidence>
<protein>
    <recommendedName>
        <fullName evidence="8">Major facilitator superfamily (MFS) profile domain-containing protein</fullName>
    </recommendedName>
</protein>
<keyword evidence="3 7" id="KW-0812">Transmembrane</keyword>
<gene>
    <name evidence="9" type="ORF">HPB51_002588</name>
</gene>
<feature type="transmembrane region" description="Helical" evidence="7">
    <location>
        <begin position="486"/>
        <end position="506"/>
    </location>
</feature>
<name>A0A9J6DET9_RHIMP</name>
<feature type="transmembrane region" description="Helical" evidence="7">
    <location>
        <begin position="409"/>
        <end position="428"/>
    </location>
</feature>
<reference evidence="9" key="1">
    <citation type="journal article" date="2020" name="Cell">
        <title>Large-Scale Comparative Analyses of Tick Genomes Elucidate Their Genetic Diversity and Vector Capacities.</title>
        <authorList>
            <consortium name="Tick Genome and Microbiome Consortium (TIGMIC)"/>
            <person name="Jia N."/>
            <person name="Wang J."/>
            <person name="Shi W."/>
            <person name="Du L."/>
            <person name="Sun Y."/>
            <person name="Zhan W."/>
            <person name="Jiang J.F."/>
            <person name="Wang Q."/>
            <person name="Zhang B."/>
            <person name="Ji P."/>
            <person name="Bell-Sakyi L."/>
            <person name="Cui X.M."/>
            <person name="Yuan T.T."/>
            <person name="Jiang B.G."/>
            <person name="Yang W.F."/>
            <person name="Lam T.T."/>
            <person name="Chang Q.C."/>
            <person name="Ding S.J."/>
            <person name="Wang X.J."/>
            <person name="Zhu J.G."/>
            <person name="Ruan X.D."/>
            <person name="Zhao L."/>
            <person name="Wei J.T."/>
            <person name="Ye R.Z."/>
            <person name="Que T.C."/>
            <person name="Du C.H."/>
            <person name="Zhou Y.H."/>
            <person name="Cheng J.X."/>
            <person name="Dai P.F."/>
            <person name="Guo W.B."/>
            <person name="Han X.H."/>
            <person name="Huang E.J."/>
            <person name="Li L.F."/>
            <person name="Wei W."/>
            <person name="Gao Y.C."/>
            <person name="Liu J.Z."/>
            <person name="Shao H.Z."/>
            <person name="Wang X."/>
            <person name="Wang C.C."/>
            <person name="Yang T.C."/>
            <person name="Huo Q.B."/>
            <person name="Li W."/>
            <person name="Chen H.Y."/>
            <person name="Chen S.E."/>
            <person name="Zhou L.G."/>
            <person name="Ni X.B."/>
            <person name="Tian J.H."/>
            <person name="Sheng Y."/>
            <person name="Liu T."/>
            <person name="Pan Y.S."/>
            <person name="Xia L.Y."/>
            <person name="Li J."/>
            <person name="Zhao F."/>
            <person name="Cao W.C."/>
        </authorList>
    </citation>
    <scope>NUCLEOTIDE SEQUENCE</scope>
    <source>
        <strain evidence="9">Rmic-2018</strain>
    </source>
</reference>
<feature type="transmembrane region" description="Helical" evidence="7">
    <location>
        <begin position="556"/>
        <end position="578"/>
    </location>
</feature>
<dbReference type="GO" id="GO:0022857">
    <property type="term" value="F:transmembrane transporter activity"/>
    <property type="evidence" value="ECO:0007669"/>
    <property type="project" value="InterPro"/>
</dbReference>
<feature type="transmembrane region" description="Helical" evidence="7">
    <location>
        <begin position="372"/>
        <end position="397"/>
    </location>
</feature>
<feature type="transmembrane region" description="Helical" evidence="7">
    <location>
        <begin position="434"/>
        <end position="458"/>
    </location>
</feature>
<dbReference type="Gene3D" id="1.20.1250.20">
    <property type="entry name" value="MFS general substrate transporter like domains"/>
    <property type="match status" value="2"/>
</dbReference>
<feature type="transmembrane region" description="Helical" evidence="7">
    <location>
        <begin position="181"/>
        <end position="200"/>
    </location>
</feature>
<organism evidence="9 10">
    <name type="scientific">Rhipicephalus microplus</name>
    <name type="common">Cattle tick</name>
    <name type="synonym">Boophilus microplus</name>
    <dbReference type="NCBI Taxonomy" id="6941"/>
    <lineage>
        <taxon>Eukaryota</taxon>
        <taxon>Metazoa</taxon>
        <taxon>Ecdysozoa</taxon>
        <taxon>Arthropoda</taxon>
        <taxon>Chelicerata</taxon>
        <taxon>Arachnida</taxon>
        <taxon>Acari</taxon>
        <taxon>Parasitiformes</taxon>
        <taxon>Ixodida</taxon>
        <taxon>Ixodoidea</taxon>
        <taxon>Ixodidae</taxon>
        <taxon>Rhipicephalinae</taxon>
        <taxon>Rhipicephalus</taxon>
        <taxon>Boophilus</taxon>
    </lineage>
</organism>
<evidence type="ECO:0000313" key="10">
    <source>
        <dbReference type="Proteomes" id="UP000821866"/>
    </source>
</evidence>
<feature type="transmembrane region" description="Helical" evidence="7">
    <location>
        <begin position="663"/>
        <end position="682"/>
    </location>
</feature>
<keyword evidence="2" id="KW-0813">Transport</keyword>
<feature type="transmembrane region" description="Helical" evidence="7">
    <location>
        <begin position="632"/>
        <end position="651"/>
    </location>
</feature>
<feature type="transmembrane region" description="Helical" evidence="7">
    <location>
        <begin position="313"/>
        <end position="333"/>
    </location>
</feature>
<feature type="region of interest" description="Disordered" evidence="6">
    <location>
        <begin position="40"/>
        <end position="136"/>
    </location>
</feature>
<dbReference type="SUPFAM" id="SSF103473">
    <property type="entry name" value="MFS general substrate transporter"/>
    <property type="match status" value="1"/>
</dbReference>
<dbReference type="InterPro" id="IPR036259">
    <property type="entry name" value="MFS_trans_sf"/>
</dbReference>
<reference evidence="9" key="2">
    <citation type="submission" date="2021-09" db="EMBL/GenBank/DDBJ databases">
        <authorList>
            <person name="Jia N."/>
            <person name="Wang J."/>
            <person name="Shi W."/>
            <person name="Du L."/>
            <person name="Sun Y."/>
            <person name="Zhan W."/>
            <person name="Jiang J."/>
            <person name="Wang Q."/>
            <person name="Zhang B."/>
            <person name="Ji P."/>
            <person name="Sakyi L.B."/>
            <person name="Cui X."/>
            <person name="Yuan T."/>
            <person name="Jiang B."/>
            <person name="Yang W."/>
            <person name="Lam T.T.-Y."/>
            <person name="Chang Q."/>
            <person name="Ding S."/>
            <person name="Wang X."/>
            <person name="Zhu J."/>
            <person name="Ruan X."/>
            <person name="Zhao L."/>
            <person name="Wei J."/>
            <person name="Que T."/>
            <person name="Du C."/>
            <person name="Cheng J."/>
            <person name="Dai P."/>
            <person name="Han X."/>
            <person name="Huang E."/>
            <person name="Gao Y."/>
            <person name="Liu J."/>
            <person name="Shao H."/>
            <person name="Ye R."/>
            <person name="Li L."/>
            <person name="Wei W."/>
            <person name="Wang X."/>
            <person name="Wang C."/>
            <person name="Huo Q."/>
            <person name="Li W."/>
            <person name="Guo W."/>
            <person name="Chen H."/>
            <person name="Chen S."/>
            <person name="Zhou L."/>
            <person name="Zhou L."/>
            <person name="Ni X."/>
            <person name="Tian J."/>
            <person name="Zhou Y."/>
            <person name="Sheng Y."/>
            <person name="Liu T."/>
            <person name="Pan Y."/>
            <person name="Xia L."/>
            <person name="Li J."/>
            <person name="Zhao F."/>
            <person name="Cao W."/>
        </authorList>
    </citation>
    <scope>NUCLEOTIDE SEQUENCE</scope>
    <source>
        <strain evidence="9">Rmic-2018</strain>
        <tissue evidence="9">Larvae</tissue>
    </source>
</reference>
<evidence type="ECO:0000256" key="4">
    <source>
        <dbReference type="ARBA" id="ARBA00022989"/>
    </source>
</evidence>
<accession>A0A9J6DET9</accession>
<feature type="compositionally biased region" description="Basic and acidic residues" evidence="6">
    <location>
        <begin position="54"/>
        <end position="88"/>
    </location>
</feature>
<feature type="domain" description="Major facilitator superfamily (MFS) profile" evidence="8">
    <location>
        <begin position="490"/>
        <end position="714"/>
    </location>
</feature>
<evidence type="ECO:0000256" key="2">
    <source>
        <dbReference type="ARBA" id="ARBA00022448"/>
    </source>
</evidence>
<evidence type="ECO:0000259" key="8">
    <source>
        <dbReference type="PROSITE" id="PS50850"/>
    </source>
</evidence>
<keyword evidence="10" id="KW-1185">Reference proteome</keyword>
<proteinExistence type="predicted"/>
<dbReference type="EMBL" id="JABSTU010000009">
    <property type="protein sequence ID" value="KAH8020639.1"/>
    <property type="molecule type" value="Genomic_DNA"/>
</dbReference>
<feature type="transmembrane region" description="Helical" evidence="7">
    <location>
        <begin position="584"/>
        <end position="603"/>
    </location>
</feature>
<dbReference type="InterPro" id="IPR050930">
    <property type="entry name" value="MFS_Vesicular_Transporter"/>
</dbReference>
<dbReference type="PANTHER" id="PTHR23506">
    <property type="entry name" value="GH10249P"/>
    <property type="match status" value="1"/>
</dbReference>
<comment type="caution">
    <text evidence="9">The sequence shown here is derived from an EMBL/GenBank/DDBJ whole genome shotgun (WGS) entry which is preliminary data.</text>
</comment>
<dbReference type="AlphaFoldDB" id="A0A9J6DET9"/>
<keyword evidence="5 7" id="KW-0472">Membrane</keyword>
<dbReference type="InterPro" id="IPR020846">
    <property type="entry name" value="MFS_dom"/>
</dbReference>
<dbReference type="PANTHER" id="PTHR23506:SF26">
    <property type="entry name" value="MFS-TYPE TRANSPORTER SLC18B1"/>
    <property type="match status" value="1"/>
</dbReference>
<evidence type="ECO:0000313" key="9">
    <source>
        <dbReference type="EMBL" id="KAH8020639.1"/>
    </source>
</evidence>
<dbReference type="VEuPathDB" id="VectorBase:LOC119175028"/>
<feature type="region of interest" description="Disordered" evidence="6">
    <location>
        <begin position="693"/>
        <end position="714"/>
    </location>
</feature>
<feature type="compositionally biased region" description="Polar residues" evidence="6">
    <location>
        <begin position="40"/>
        <end position="53"/>
    </location>
</feature>
<dbReference type="GO" id="GO:0016020">
    <property type="term" value="C:membrane"/>
    <property type="evidence" value="ECO:0007669"/>
    <property type="project" value="UniProtKB-SubCell"/>
</dbReference>
<feature type="transmembrane region" description="Helical" evidence="7">
    <location>
        <begin position="526"/>
        <end position="549"/>
    </location>
</feature>
<evidence type="ECO:0000256" key="5">
    <source>
        <dbReference type="ARBA" id="ARBA00023136"/>
    </source>
</evidence>
<feature type="compositionally biased region" description="Basic and acidic residues" evidence="6">
    <location>
        <begin position="106"/>
        <end position="136"/>
    </location>
</feature>
<sequence length="714" mass="78857">MRRRAVYILKAGARSLSCRSSVGLYGASTSEVAMIDVPSTSAGQSVGGTATKSSSEDKAARRRARDAERKRRRRAEDAQLREREAAERRQRRAAAPDSAAFKRKRRQEDPDFRKREAECKRRRREADPYAARERKRAENVERKAHYVFYDGLGADNAVHSSSQPESSCSGLTTSLKGSQQWWTLLIGGTYYVMRLIFYIFKSIILREHLLSPHQAHRGAAGHPLAAAMSVEQGVRGGSINSDLRWDYESGDADEPLIRGSESGDAMRLSPWAHIRKHAWIVPVIYTHLWAAAVISLVAPFFPPLADSRGIPAWKYGFFFSTMKLMMLPGAVIAEKLISGVSARAGYLGGQVATALFSVTCGFLYWIKSGNVLLGTSLLMAAFGGCCNTVYSVCLYTLLTSRFKDDGGMLIGLMECLWGAGTLMGSSIGGSLIDLWAFPLPFFVIGGVLLLSLPFMALINPRSSKHECPTNDIVPQQECVEKKYWTLIYDLIFIVNLGTVTISWAMTSFNEPTLEPFLRQFNMSSTQVGTVFTVQFVGYSIGALLGGLFAKFKMEPFLNFFGMLLSTIGYIILGPIPIIPILPNVFFVYVSQIFIGLGMAVTYVSPYMHALRHTVENAGYPDTEKTHGVVTSATYQFMVFGAVITSPVAGFVTQKLGFPFSSMIFAGFLAFWTIVTGVVWLHLDYSLCGKKRPPECQKPSTTDEEDNVQAELCSS</sequence>
<dbReference type="PROSITE" id="PS50850">
    <property type="entry name" value="MFS"/>
    <property type="match status" value="1"/>
</dbReference>
<evidence type="ECO:0000256" key="7">
    <source>
        <dbReference type="SAM" id="Phobius"/>
    </source>
</evidence>
<evidence type="ECO:0000256" key="3">
    <source>
        <dbReference type="ARBA" id="ARBA00022692"/>
    </source>
</evidence>
<feature type="transmembrane region" description="Helical" evidence="7">
    <location>
        <begin position="278"/>
        <end position="301"/>
    </location>
</feature>